<feature type="domain" description="Immunity MXAN-0049 protein" evidence="1">
    <location>
        <begin position="15"/>
        <end position="158"/>
    </location>
</feature>
<protein>
    <recommendedName>
        <fullName evidence="1">Immunity MXAN-0049 protein domain-containing protein</fullName>
    </recommendedName>
</protein>
<reference evidence="2" key="1">
    <citation type="submission" date="2023-07" db="EMBL/GenBank/DDBJ databases">
        <authorList>
            <person name="Aktuganov G."/>
            <person name="Boyko T."/>
            <person name="Delegan Y."/>
            <person name="Galimzianova N."/>
            <person name="Gilvanova E."/>
            <person name="Korobov V."/>
            <person name="Kuzmina L."/>
            <person name="Melentiev A."/>
            <person name="Milman P."/>
            <person name="Ryabova A."/>
            <person name="Stupak E."/>
            <person name="Yasakov T."/>
            <person name="Zharikova N."/>
            <person name="Zhurenko E."/>
        </authorList>
    </citation>
    <scope>NUCLEOTIDE SEQUENCE</scope>
    <source>
        <strain evidence="2">IB-739</strain>
    </source>
</reference>
<keyword evidence="3" id="KW-1185">Reference proteome</keyword>
<name>A0ABT8VLT0_9BACL</name>
<accession>A0ABT8VLT0</accession>
<sequence>MYYFRLQQDKRFIDGLRLEQVSRDMEQMKERNIVFVKEDGDKPVYLDFIDYPRLLVSDRLKALLEKYDDRLRFQSAIVTGRSTQRQDIYWFMEPGELDCLSARTQVDAGGTCRRLVLAAPKVRRERIFRVAGLQEDMLIVRLDIAESLLRRAFTGLHLTPVELD</sequence>
<dbReference type="Proteomes" id="UP001168883">
    <property type="component" value="Unassembled WGS sequence"/>
</dbReference>
<organism evidence="2 3">
    <name type="scientific">Paenibacillus ehimensis</name>
    <dbReference type="NCBI Taxonomy" id="79264"/>
    <lineage>
        <taxon>Bacteria</taxon>
        <taxon>Bacillati</taxon>
        <taxon>Bacillota</taxon>
        <taxon>Bacilli</taxon>
        <taxon>Bacillales</taxon>
        <taxon>Paenibacillaceae</taxon>
        <taxon>Paenibacillus</taxon>
    </lineage>
</organism>
<evidence type="ECO:0000313" key="3">
    <source>
        <dbReference type="Proteomes" id="UP001168883"/>
    </source>
</evidence>
<proteinExistence type="predicted"/>
<evidence type="ECO:0000259" key="1">
    <source>
        <dbReference type="Pfam" id="PF07791"/>
    </source>
</evidence>
<dbReference type="Pfam" id="PF07791">
    <property type="entry name" value="Imm11"/>
    <property type="match status" value="1"/>
</dbReference>
<dbReference type="InterPro" id="IPR012433">
    <property type="entry name" value="Imm11"/>
</dbReference>
<gene>
    <name evidence="2" type="ORF">Q3C12_33650</name>
</gene>
<dbReference type="EMBL" id="JAUMKJ010000088">
    <property type="protein sequence ID" value="MDO3681942.1"/>
    <property type="molecule type" value="Genomic_DNA"/>
</dbReference>
<evidence type="ECO:0000313" key="2">
    <source>
        <dbReference type="EMBL" id="MDO3681942.1"/>
    </source>
</evidence>
<comment type="caution">
    <text evidence="2">The sequence shown here is derived from an EMBL/GenBank/DDBJ whole genome shotgun (WGS) entry which is preliminary data.</text>
</comment>